<keyword evidence="3" id="KW-1185">Reference proteome</keyword>
<accession>A0AAD9BPY6</accession>
<dbReference type="AlphaFoldDB" id="A0AAD9BPY6"/>
<name>A0AAD9BPY6_DISEL</name>
<feature type="region of interest" description="Disordered" evidence="1">
    <location>
        <begin position="57"/>
        <end position="77"/>
    </location>
</feature>
<dbReference type="EMBL" id="JASDAP010000020">
    <property type="protein sequence ID" value="KAK1886843.1"/>
    <property type="molecule type" value="Genomic_DNA"/>
</dbReference>
<evidence type="ECO:0000313" key="3">
    <source>
        <dbReference type="Proteomes" id="UP001228049"/>
    </source>
</evidence>
<protein>
    <submittedName>
        <fullName evidence="2">60 kDa chaperonin 1</fullName>
    </submittedName>
</protein>
<evidence type="ECO:0000256" key="1">
    <source>
        <dbReference type="SAM" id="MobiDB-lite"/>
    </source>
</evidence>
<organism evidence="2 3">
    <name type="scientific">Dissostichus eleginoides</name>
    <name type="common">Patagonian toothfish</name>
    <name type="synonym">Dissostichus amissus</name>
    <dbReference type="NCBI Taxonomy" id="100907"/>
    <lineage>
        <taxon>Eukaryota</taxon>
        <taxon>Metazoa</taxon>
        <taxon>Chordata</taxon>
        <taxon>Craniata</taxon>
        <taxon>Vertebrata</taxon>
        <taxon>Euteleostomi</taxon>
        <taxon>Actinopterygii</taxon>
        <taxon>Neopterygii</taxon>
        <taxon>Teleostei</taxon>
        <taxon>Neoteleostei</taxon>
        <taxon>Acanthomorphata</taxon>
        <taxon>Eupercaria</taxon>
        <taxon>Perciformes</taxon>
        <taxon>Notothenioidei</taxon>
        <taxon>Nototheniidae</taxon>
        <taxon>Dissostichus</taxon>
    </lineage>
</organism>
<gene>
    <name evidence="2" type="ORF">KUDE01_030558</name>
</gene>
<dbReference type="Proteomes" id="UP001228049">
    <property type="component" value="Unassembled WGS sequence"/>
</dbReference>
<proteinExistence type="predicted"/>
<comment type="caution">
    <text evidence="2">The sequence shown here is derived from an EMBL/GenBank/DDBJ whole genome shotgun (WGS) entry which is preliminary data.</text>
</comment>
<sequence length="77" mass="8536">MHFPYPPLQDSKTPFHQLLPAVSLSSPLKVFRVLSLRALRRGASVMSQILTKGGVLSDKLSDNSPQLQRSGHRVEGR</sequence>
<evidence type="ECO:0000313" key="2">
    <source>
        <dbReference type="EMBL" id="KAK1886843.1"/>
    </source>
</evidence>
<reference evidence="2" key="1">
    <citation type="submission" date="2023-04" db="EMBL/GenBank/DDBJ databases">
        <title>Chromosome-level genome of Chaenocephalus aceratus.</title>
        <authorList>
            <person name="Park H."/>
        </authorList>
    </citation>
    <scope>NUCLEOTIDE SEQUENCE</scope>
    <source>
        <strain evidence="2">DE</strain>
        <tissue evidence="2">Muscle</tissue>
    </source>
</reference>